<proteinExistence type="predicted"/>
<feature type="domain" description="HTH tetR-type" evidence="3">
    <location>
        <begin position="10"/>
        <end position="70"/>
    </location>
</feature>
<keyword evidence="1 2" id="KW-0238">DNA-binding</keyword>
<evidence type="ECO:0000313" key="5">
    <source>
        <dbReference type="Proteomes" id="UP000305238"/>
    </source>
</evidence>
<reference evidence="4 5" key="1">
    <citation type="submission" date="2019-05" db="EMBL/GenBank/DDBJ databases">
        <title>Draft genome sequence of Actinomadura geliboluensis A8036.</title>
        <authorList>
            <person name="Saricaoglu S."/>
            <person name="Isik K."/>
        </authorList>
    </citation>
    <scope>NUCLEOTIDE SEQUENCE [LARGE SCALE GENOMIC DNA]</scope>
    <source>
        <strain evidence="4 5">A8036</strain>
    </source>
</reference>
<organism evidence="4 5">
    <name type="scientific">Actinomadura geliboluensis</name>
    <dbReference type="NCBI Taxonomy" id="882440"/>
    <lineage>
        <taxon>Bacteria</taxon>
        <taxon>Bacillati</taxon>
        <taxon>Actinomycetota</taxon>
        <taxon>Actinomycetes</taxon>
        <taxon>Streptosporangiales</taxon>
        <taxon>Thermomonosporaceae</taxon>
        <taxon>Actinomadura</taxon>
    </lineage>
</organism>
<accession>A0A5S4H7W3</accession>
<gene>
    <name evidence="4" type="ORF">ETD96_08510</name>
</gene>
<evidence type="ECO:0000256" key="1">
    <source>
        <dbReference type="ARBA" id="ARBA00023125"/>
    </source>
</evidence>
<dbReference type="Gene3D" id="1.10.357.10">
    <property type="entry name" value="Tetracycline Repressor, domain 2"/>
    <property type="match status" value="1"/>
</dbReference>
<dbReference type="Pfam" id="PF18556">
    <property type="entry name" value="TetR_C_35"/>
    <property type="match status" value="1"/>
</dbReference>
<sequence>MTPYRETVRSLLRERLLDAAYELVAAGGWGGMRMTHLASRAGVSRQTVYTEFGTKDAIGEALVMREVERFLAGIKTELDANRDRLADAIAAGVSFTLREAADNPLLKSVLTSARGGNEELLALLTVRSDQLLRTAEGMLGDYVSDAWPEIDPLSRSLAIETVVRITISHLVQPVAPVEETAARVAEITMRVASTNAPDPTA</sequence>
<dbReference type="InterPro" id="IPR001647">
    <property type="entry name" value="HTH_TetR"/>
</dbReference>
<comment type="caution">
    <text evidence="4">The sequence shown here is derived from an EMBL/GenBank/DDBJ whole genome shotgun (WGS) entry which is preliminary data.</text>
</comment>
<dbReference type="PANTHER" id="PTHR30055">
    <property type="entry name" value="HTH-TYPE TRANSCRIPTIONAL REGULATOR RUTR"/>
    <property type="match status" value="1"/>
</dbReference>
<name>A0A5S4H7W3_9ACTN</name>
<dbReference type="PROSITE" id="PS50977">
    <property type="entry name" value="HTH_TETR_2"/>
    <property type="match status" value="1"/>
</dbReference>
<dbReference type="EMBL" id="VCKZ01000040">
    <property type="protein sequence ID" value="TMR40851.1"/>
    <property type="molecule type" value="Genomic_DNA"/>
</dbReference>
<dbReference type="Pfam" id="PF00440">
    <property type="entry name" value="TetR_N"/>
    <property type="match status" value="1"/>
</dbReference>
<protein>
    <submittedName>
        <fullName evidence="4">TetR/AcrR family transcriptional regulator</fullName>
    </submittedName>
</protein>
<evidence type="ECO:0000313" key="4">
    <source>
        <dbReference type="EMBL" id="TMR40851.1"/>
    </source>
</evidence>
<keyword evidence="5" id="KW-1185">Reference proteome</keyword>
<dbReference type="RefSeq" id="WP_138635750.1">
    <property type="nucleotide sequence ID" value="NZ_VCKZ01000040.1"/>
</dbReference>
<dbReference type="InterPro" id="IPR050109">
    <property type="entry name" value="HTH-type_TetR-like_transc_reg"/>
</dbReference>
<evidence type="ECO:0000259" key="3">
    <source>
        <dbReference type="PROSITE" id="PS50977"/>
    </source>
</evidence>
<dbReference type="AlphaFoldDB" id="A0A5S4H7W3"/>
<dbReference type="Proteomes" id="UP000305238">
    <property type="component" value="Unassembled WGS sequence"/>
</dbReference>
<dbReference type="OrthoDB" id="4371863at2"/>
<feature type="DNA-binding region" description="H-T-H motif" evidence="2">
    <location>
        <begin position="33"/>
        <end position="52"/>
    </location>
</feature>
<dbReference type="GO" id="GO:0003700">
    <property type="term" value="F:DNA-binding transcription factor activity"/>
    <property type="evidence" value="ECO:0007669"/>
    <property type="project" value="TreeGrafter"/>
</dbReference>
<evidence type="ECO:0000256" key="2">
    <source>
        <dbReference type="PROSITE-ProRule" id="PRU00335"/>
    </source>
</evidence>
<dbReference type="InterPro" id="IPR009057">
    <property type="entry name" value="Homeodomain-like_sf"/>
</dbReference>
<dbReference type="PRINTS" id="PR00455">
    <property type="entry name" value="HTHTETR"/>
</dbReference>
<dbReference type="PANTHER" id="PTHR30055:SF146">
    <property type="entry name" value="HTH-TYPE TRANSCRIPTIONAL DUAL REGULATOR CECR"/>
    <property type="match status" value="1"/>
</dbReference>
<dbReference type="GO" id="GO:0000976">
    <property type="term" value="F:transcription cis-regulatory region binding"/>
    <property type="evidence" value="ECO:0007669"/>
    <property type="project" value="TreeGrafter"/>
</dbReference>
<dbReference type="SUPFAM" id="SSF46689">
    <property type="entry name" value="Homeodomain-like"/>
    <property type="match status" value="1"/>
</dbReference>
<dbReference type="InterPro" id="IPR040611">
    <property type="entry name" value="AlkX_C"/>
</dbReference>